<feature type="domain" description="Transcriptional regulator TbsP N-terminal" evidence="1">
    <location>
        <begin position="20"/>
        <end position="162"/>
    </location>
</feature>
<reference evidence="3 4" key="1">
    <citation type="submission" date="2017-06" db="EMBL/GenBank/DDBJ databases">
        <authorList>
            <person name="Kim H.J."/>
            <person name="Triplett B.A."/>
        </authorList>
    </citation>
    <scope>NUCLEOTIDE SEQUENCE [LARGE SCALE GENOMIC DNA]</scope>
    <source>
        <strain evidence="3 4">DSM 19316</strain>
    </source>
</reference>
<evidence type="ECO:0000313" key="4">
    <source>
        <dbReference type="Proteomes" id="UP000198297"/>
    </source>
</evidence>
<evidence type="ECO:0000259" key="2">
    <source>
        <dbReference type="Pfam" id="PF23336"/>
    </source>
</evidence>
<sequence>MNPVNIKYATGFHTERQMVSNLLAADVEAALEAAFDGDDDELLVVDPAAETIVSLVETAVGWDDLPKLSMLADERTLKDVLDDFVVASRAADLVADGDLDIRVLDGEVDNALFVSPSRVVALVTAGEGVAALSTDDAEFVEEVYETQRAAFDDAEAYALRTPAIARVRETLESEIGEEARSDFDAVLDATERDDGVDLDEVTVSLLVAAKNDVLLYDISKWGEDVGIASKATFSRTKTRLEDQGIIDTEKVPIDVGRPRLRLKLGDDRLRDIDAAELAAEAAEMLAATPA</sequence>
<dbReference type="Pfam" id="PF19138">
    <property type="entry name" value="TbsP_N"/>
    <property type="match status" value="1"/>
</dbReference>
<feature type="domain" description="Transcriptional regulator TbsP-like C-terminal" evidence="2">
    <location>
        <begin position="163"/>
        <end position="281"/>
    </location>
</feature>
<dbReference type="EMBL" id="FZNK01000002">
    <property type="protein sequence ID" value="SNR46858.1"/>
    <property type="molecule type" value="Genomic_DNA"/>
</dbReference>
<accession>A0A238WK97</accession>
<dbReference type="InterPro" id="IPR056163">
    <property type="entry name" value="TbsP_C"/>
</dbReference>
<dbReference type="InterPro" id="IPR043859">
    <property type="entry name" value="TbsP-like_N"/>
</dbReference>
<evidence type="ECO:0000313" key="3">
    <source>
        <dbReference type="EMBL" id="SNR46858.1"/>
    </source>
</evidence>
<evidence type="ECO:0000259" key="1">
    <source>
        <dbReference type="Pfam" id="PF19138"/>
    </source>
</evidence>
<gene>
    <name evidence="3" type="ORF">SAMN06266787_102388</name>
</gene>
<proteinExistence type="predicted"/>
<dbReference type="AlphaFoldDB" id="A0A238WK97"/>
<organism evidence="3 4">
    <name type="scientific">Halorubrum ezzemoulense</name>
    <name type="common">Halorubrum chaoviator</name>
    <dbReference type="NCBI Taxonomy" id="337243"/>
    <lineage>
        <taxon>Archaea</taxon>
        <taxon>Methanobacteriati</taxon>
        <taxon>Methanobacteriota</taxon>
        <taxon>Stenosarchaea group</taxon>
        <taxon>Halobacteria</taxon>
        <taxon>Halobacteriales</taxon>
        <taxon>Haloferacaceae</taxon>
        <taxon>Halorubrum</taxon>
    </lineage>
</organism>
<dbReference type="Pfam" id="PF23336">
    <property type="entry name" value="HTH_TbsP_C"/>
    <property type="match status" value="1"/>
</dbReference>
<name>A0A238WK97_HALEZ</name>
<evidence type="ECO:0008006" key="5">
    <source>
        <dbReference type="Google" id="ProtNLM"/>
    </source>
</evidence>
<dbReference type="NCBIfam" id="NF047393">
    <property type="entry name" value="TransRegTbspHalo"/>
    <property type="match status" value="1"/>
</dbReference>
<dbReference type="Proteomes" id="UP000198297">
    <property type="component" value="Unassembled WGS sequence"/>
</dbReference>
<protein>
    <recommendedName>
        <fullName evidence="5">Transcriptional regulator</fullName>
    </recommendedName>
</protein>